<sequence length="517" mass="56286">MVAVVALWSALVLTALPASSTPSAEAAVDGPGGHGGPHWRWTGAGACPYFCTCFKHGHLRRVECAHKGLGGVDVGLPRDTEAADLSHNLISSLEDGCFQELGLVQLQELHLQHNAIRAVGSWAFTGLRRLRVLDLSYNHLQTLYANTFASNRGLNTLVLAGNNLARLPADQPLPAAPRLQVLDLSGCRLAHVGAVVLSDMPALANLNLSDNFLIQLQPQALAAQRQLQVLDLTRNPLACDVNTRQFVKQLEARNMTVRHSCPAKAAKEDQSQIISKSMARILADIGGARPQDEVRPSSDREDDVEVVGAQPARPPGRTHEAMLDIADLPVLVPDGFVDGDLVDFDLDEEDQVSSATTASPGGHKDCRTLFPERIPMNPDLVRQWFDHIPSFWASVAGCQVGLVLGLCLSSCLCRRSFWRALCACPSTGRRLDEHARLREQGRPAGRPDISDWNRAIVALGLGAPIPTPDSRGSNVSDESTPCLWRDSFTSLERLHLQRPETPPPAYEDLERGRLRRA</sequence>
<feature type="region of interest" description="Disordered" evidence="3">
    <location>
        <begin position="286"/>
        <end position="317"/>
    </location>
</feature>
<evidence type="ECO:0000256" key="3">
    <source>
        <dbReference type="SAM" id="MobiDB-lite"/>
    </source>
</evidence>
<dbReference type="GO" id="GO:0005615">
    <property type="term" value="C:extracellular space"/>
    <property type="evidence" value="ECO:0007669"/>
    <property type="project" value="TreeGrafter"/>
</dbReference>
<dbReference type="Proteomes" id="UP000515158">
    <property type="component" value="Unplaced"/>
</dbReference>
<dbReference type="PANTHER" id="PTHR45712:SF22">
    <property type="entry name" value="INSULIN-LIKE GROWTH FACTOR-BINDING PROTEIN COMPLEX ACID LABILE SUBUNIT"/>
    <property type="match status" value="1"/>
</dbReference>
<organism evidence="6">
    <name type="scientific">Thrips palmi</name>
    <name type="common">Melon thrips</name>
    <dbReference type="NCBI Taxonomy" id="161013"/>
    <lineage>
        <taxon>Eukaryota</taxon>
        <taxon>Metazoa</taxon>
        <taxon>Ecdysozoa</taxon>
        <taxon>Arthropoda</taxon>
        <taxon>Hexapoda</taxon>
        <taxon>Insecta</taxon>
        <taxon>Pterygota</taxon>
        <taxon>Neoptera</taxon>
        <taxon>Paraneoptera</taxon>
        <taxon>Thysanoptera</taxon>
        <taxon>Terebrantia</taxon>
        <taxon>Thripoidea</taxon>
        <taxon>Thripidae</taxon>
        <taxon>Thrips</taxon>
    </lineage>
</organism>
<dbReference type="Pfam" id="PF13855">
    <property type="entry name" value="LRR_8"/>
    <property type="match status" value="2"/>
</dbReference>
<evidence type="ECO:0000256" key="2">
    <source>
        <dbReference type="ARBA" id="ARBA00022737"/>
    </source>
</evidence>
<dbReference type="InterPro" id="IPR001611">
    <property type="entry name" value="Leu-rich_rpt"/>
</dbReference>
<name>A0A6P9A580_THRPL</name>
<dbReference type="InterPro" id="IPR050333">
    <property type="entry name" value="SLRP"/>
</dbReference>
<keyword evidence="5" id="KW-1185">Reference proteome</keyword>
<dbReference type="KEGG" id="tpal:117652131"/>
<reference evidence="6" key="1">
    <citation type="submission" date="2025-08" db="UniProtKB">
        <authorList>
            <consortium name="RefSeq"/>
        </authorList>
    </citation>
    <scope>IDENTIFICATION</scope>
    <source>
        <tissue evidence="6">Total insect</tissue>
    </source>
</reference>
<dbReference type="InParanoid" id="A0A6P9A580"/>
<protein>
    <submittedName>
        <fullName evidence="6">Uncharacterized protein LOC117652131</fullName>
    </submittedName>
</protein>
<dbReference type="Gene3D" id="3.80.10.10">
    <property type="entry name" value="Ribonuclease Inhibitor"/>
    <property type="match status" value="1"/>
</dbReference>
<dbReference type="GeneID" id="117652131"/>
<accession>A0A6P9A580</accession>
<dbReference type="AlphaFoldDB" id="A0A6P9A580"/>
<proteinExistence type="predicted"/>
<evidence type="ECO:0000313" key="6">
    <source>
        <dbReference type="RefSeq" id="XP_034252685.1"/>
    </source>
</evidence>
<evidence type="ECO:0000256" key="4">
    <source>
        <dbReference type="SAM" id="SignalP"/>
    </source>
</evidence>
<dbReference type="InterPro" id="IPR003591">
    <property type="entry name" value="Leu-rich_rpt_typical-subtyp"/>
</dbReference>
<keyword evidence="2" id="KW-0677">Repeat</keyword>
<evidence type="ECO:0000313" key="5">
    <source>
        <dbReference type="Proteomes" id="UP000515158"/>
    </source>
</evidence>
<dbReference type="SUPFAM" id="SSF52058">
    <property type="entry name" value="L domain-like"/>
    <property type="match status" value="1"/>
</dbReference>
<keyword evidence="4" id="KW-0732">Signal</keyword>
<feature type="compositionally biased region" description="Basic and acidic residues" evidence="3">
    <location>
        <begin position="508"/>
        <end position="517"/>
    </location>
</feature>
<dbReference type="RefSeq" id="XP_034252685.1">
    <property type="nucleotide sequence ID" value="XM_034396794.1"/>
</dbReference>
<feature type="region of interest" description="Disordered" evidence="3">
    <location>
        <begin position="497"/>
        <end position="517"/>
    </location>
</feature>
<dbReference type="OrthoDB" id="2020019at2759"/>
<evidence type="ECO:0000256" key="1">
    <source>
        <dbReference type="ARBA" id="ARBA00022614"/>
    </source>
</evidence>
<dbReference type="PANTHER" id="PTHR45712">
    <property type="entry name" value="AGAP008170-PA"/>
    <property type="match status" value="1"/>
</dbReference>
<dbReference type="InterPro" id="IPR032675">
    <property type="entry name" value="LRR_dom_sf"/>
</dbReference>
<feature type="signal peptide" evidence="4">
    <location>
        <begin position="1"/>
        <end position="26"/>
    </location>
</feature>
<keyword evidence="1" id="KW-0433">Leucine-rich repeat</keyword>
<dbReference type="SMART" id="SM00369">
    <property type="entry name" value="LRR_TYP"/>
    <property type="match status" value="5"/>
</dbReference>
<feature type="compositionally biased region" description="Basic and acidic residues" evidence="3">
    <location>
        <begin position="290"/>
        <end position="299"/>
    </location>
</feature>
<feature type="chain" id="PRO_5027686715" evidence="4">
    <location>
        <begin position="27"/>
        <end position="517"/>
    </location>
</feature>
<gene>
    <name evidence="6" type="primary">LOC117652131</name>
</gene>